<feature type="compositionally biased region" description="Basic and acidic residues" evidence="1">
    <location>
        <begin position="254"/>
        <end position="271"/>
    </location>
</feature>
<dbReference type="Pfam" id="PF14722">
    <property type="entry name" value="KRAP_IP3R_bind"/>
    <property type="match status" value="1"/>
</dbReference>
<dbReference type="Proteomes" id="UP000186698">
    <property type="component" value="Chromosome 6L"/>
</dbReference>
<feature type="region of interest" description="Disordered" evidence="1">
    <location>
        <begin position="404"/>
        <end position="498"/>
    </location>
</feature>
<dbReference type="OrthoDB" id="6088188at2759"/>
<dbReference type="OMA" id="PDICTRI"/>
<dbReference type="CTD" id="108719001"/>
<dbReference type="GeneID" id="108719001"/>
<dbReference type="KEGG" id="xla:108719001"/>
<dbReference type="RefSeq" id="XP_018123069.1">
    <property type="nucleotide sequence ID" value="XM_018267580.2"/>
</dbReference>
<dbReference type="InterPro" id="IPR043444">
    <property type="entry name" value="TESPA1-like"/>
</dbReference>
<evidence type="ECO:0000313" key="4">
    <source>
        <dbReference type="RefSeq" id="XP_018123069.1"/>
    </source>
</evidence>
<reference evidence="4 5" key="1">
    <citation type="submission" date="2025-04" db="UniProtKB">
        <authorList>
            <consortium name="RefSeq"/>
        </authorList>
    </citation>
    <scope>IDENTIFICATION</scope>
    <source>
        <strain evidence="4 5">J_2021</strain>
        <tissue evidence="4 5">Erythrocytes</tissue>
    </source>
</reference>
<organism evidence="3 6">
    <name type="scientific">Xenopus laevis</name>
    <name type="common">African clawed frog</name>
    <dbReference type="NCBI Taxonomy" id="8355"/>
    <lineage>
        <taxon>Eukaryota</taxon>
        <taxon>Metazoa</taxon>
        <taxon>Chordata</taxon>
        <taxon>Craniata</taxon>
        <taxon>Vertebrata</taxon>
        <taxon>Euteleostomi</taxon>
        <taxon>Amphibia</taxon>
        <taxon>Batrachia</taxon>
        <taxon>Anura</taxon>
        <taxon>Pipoidea</taxon>
        <taxon>Pipidae</taxon>
        <taxon>Xenopodinae</taxon>
        <taxon>Xenopus</taxon>
        <taxon>Xenopus</taxon>
    </lineage>
</organism>
<evidence type="ECO:0000313" key="5">
    <source>
        <dbReference type="RefSeq" id="XP_041422060.1"/>
    </source>
</evidence>
<dbReference type="PaxDb" id="8355-A0A1L8FWT3"/>
<evidence type="ECO:0000313" key="6">
    <source>
        <dbReference type="RefSeq" id="XP_041422061.1"/>
    </source>
</evidence>
<dbReference type="InterPro" id="IPR029325">
    <property type="entry name" value="ITPR-bd"/>
</dbReference>
<proteinExistence type="predicted"/>
<gene>
    <name evidence="4 5 6" type="primary">LOC108719001</name>
</gene>
<dbReference type="SMART" id="SM01257">
    <property type="entry name" value="KRAP_IP3R_bind"/>
    <property type="match status" value="1"/>
</dbReference>
<feature type="region of interest" description="Disordered" evidence="1">
    <location>
        <begin position="873"/>
        <end position="917"/>
    </location>
</feature>
<dbReference type="PANTHER" id="PTHR17469:SF14">
    <property type="entry name" value="PROTEIN ITPRID1"/>
    <property type="match status" value="1"/>
</dbReference>
<feature type="compositionally biased region" description="Basic and acidic residues" evidence="1">
    <location>
        <begin position="459"/>
        <end position="488"/>
    </location>
</feature>
<dbReference type="PANTHER" id="PTHR17469">
    <property type="entry name" value="SPERM SPECIFIC ANTIGEN 2-RELATED"/>
    <property type="match status" value="1"/>
</dbReference>
<evidence type="ECO:0000259" key="2">
    <source>
        <dbReference type="SMART" id="SM01257"/>
    </source>
</evidence>
<dbReference type="AlphaFoldDB" id="A0A1L8FWT3"/>
<protein>
    <submittedName>
        <fullName evidence="4 5">protein ITPRID1</fullName>
    </submittedName>
</protein>
<keyword evidence="3" id="KW-1185">Reference proteome</keyword>
<dbReference type="RefSeq" id="XP_041422060.1">
    <property type="nucleotide sequence ID" value="XM_041566126.1"/>
</dbReference>
<feature type="compositionally biased region" description="Basic and acidic residues" evidence="1">
    <location>
        <begin position="908"/>
        <end position="917"/>
    </location>
</feature>
<dbReference type="RefSeq" id="XP_041422061.1">
    <property type="nucleotide sequence ID" value="XM_041566127.1"/>
</dbReference>
<evidence type="ECO:0000256" key="1">
    <source>
        <dbReference type="SAM" id="MobiDB-lite"/>
    </source>
</evidence>
<dbReference type="Bgee" id="108719001">
    <property type="expression patterns" value="Expressed in brain and 6 other cell types or tissues"/>
</dbReference>
<feature type="compositionally biased region" description="Polar residues" evidence="1">
    <location>
        <begin position="272"/>
        <end position="293"/>
    </location>
</feature>
<accession>A0A1L8FWT3</accession>
<evidence type="ECO:0000313" key="3">
    <source>
        <dbReference type="Proteomes" id="UP000186698"/>
    </source>
</evidence>
<feature type="domain" description="ITPR-interacting" evidence="2">
    <location>
        <begin position="52"/>
        <end position="201"/>
    </location>
</feature>
<feature type="region of interest" description="Disordered" evidence="1">
    <location>
        <begin position="236"/>
        <end position="294"/>
    </location>
</feature>
<sequence length="940" mass="107926">MDPSGFTNPTVTISKPDVQNMKQAGSIFNMETSNLSVKYFMSSLHDYLETPPTSKQEPGVNCAFTFPTSIKHLLQLYEVDPVDLLLDLGFGVDEPDICAKIPSRFIMSPSGARGINIQVFLKAQKQRMDIEYPNLCGRFRQLEVLEQVTSAFSSLLKDVNLANSIQDGGKEGAMLTKKSTLTKEKRKRVCQLLCKFAKEARECDESSVCVDKKESCKGQVNENEPFKETSVRKVFRKTRKRGHDSGKSAILTNENKKEENKMHVLAQRKENQQSSPLQSSVRAPVKQYSTSSDMPRMSRAYKNLRTRSKSLRNAAVLRTQLPDSFELEEVQSCEEEYPRAFNYGSISEITRTISCQSDSSGFQEEPLEAFHLKNLTKSFSLSSDRNDSHATLIEEEYCQEDYNESNDMSHGAVNAEDKNDSTLTTDDKMQINKGERTLSKSSKNSDDVFESFETAPDSFFKDVNNDNDKKNEMQTERSHEDEEIRREPQEEEEDIISIPEYPVYITHYLRKDIATNNNSSVDTHDEQMDNRDKLVSECPGTSSTLDQFAGRYSETSMELPDLKWTPPPTDNFLNPQSALLPHGYDYYPDESNDFYEDKKNVFQTEINTNIYKSVTIQMSSDLKRDLQNTNVNGYSNKQPMLYTLKGSIEDSVFRNDISEKKEACTQTEMGWQREYSANTHHLLHRCGFPTGSNSFENSAFDMQLPCHQVTRSCRHCCFCCHHHHCCAPRYPSVYENPTLLRSNLTHTSMENELTDTLKMLRESLTNISLLTDCDSEYMKKACQKFREQLIEIEQHLTEQQAGWLNMYSSEEREEIRRLFLLRRNVLQEVSELEHHLNERAQHVKETISMQLEQVLEEQSKLYSDLGLTKRKKECDSYSQNENPRGSLTQSASTNYENTEVENASSPDIENKNEEQIKSSKMDFSAILHNIKKTFRSFSNS</sequence>
<feature type="compositionally biased region" description="Polar residues" evidence="1">
    <location>
        <begin position="876"/>
        <end position="907"/>
    </location>
</feature>
<feature type="compositionally biased region" description="Basic and acidic residues" evidence="1">
    <location>
        <begin position="415"/>
        <end position="446"/>
    </location>
</feature>
<name>A0A1L8FWT3_XENLA</name>
<dbReference type="GO" id="GO:0005102">
    <property type="term" value="F:signaling receptor binding"/>
    <property type="evidence" value="ECO:0007669"/>
    <property type="project" value="InterPro"/>
</dbReference>